<accession>A0A3S4MVM0</accession>
<feature type="chain" id="PRO_5018524813" evidence="1">
    <location>
        <begin position="41"/>
        <end position="77"/>
    </location>
</feature>
<evidence type="ECO:0000256" key="1">
    <source>
        <dbReference type="SAM" id="SignalP"/>
    </source>
</evidence>
<dbReference type="Proteomes" id="UP000278419">
    <property type="component" value="Chromosome"/>
</dbReference>
<sequence length="77" mass="8486">MKSNETKTYGSIRKIKAYGACGVILGLAALAVATAQTSYADEATTTPKRLQICQLVSLRKPKPLNKRLLRRIKPKEL</sequence>
<protein>
    <submittedName>
        <fullName evidence="2">Cell surface antigen</fullName>
    </submittedName>
</protein>
<proteinExistence type="predicted"/>
<keyword evidence="1" id="KW-0732">Signal</keyword>
<dbReference type="AlphaFoldDB" id="A0A3S4MVM0"/>
<name>A0A3S4MVM0_STRAP</name>
<feature type="signal peptide" evidence="1">
    <location>
        <begin position="1"/>
        <end position="40"/>
    </location>
</feature>
<organism evidence="2 3">
    <name type="scientific">Streptococcus anginosus</name>
    <dbReference type="NCBI Taxonomy" id="1328"/>
    <lineage>
        <taxon>Bacteria</taxon>
        <taxon>Bacillati</taxon>
        <taxon>Bacillota</taxon>
        <taxon>Bacilli</taxon>
        <taxon>Lactobacillales</taxon>
        <taxon>Streptococcaceae</taxon>
        <taxon>Streptococcus</taxon>
        <taxon>Streptococcus anginosus group</taxon>
    </lineage>
</organism>
<gene>
    <name evidence="2" type="ORF">NCTC10713_01979</name>
</gene>
<reference evidence="2 3" key="1">
    <citation type="submission" date="2018-12" db="EMBL/GenBank/DDBJ databases">
        <authorList>
            <consortium name="Pathogen Informatics"/>
        </authorList>
    </citation>
    <scope>NUCLEOTIDE SEQUENCE [LARGE SCALE GENOMIC DNA]</scope>
    <source>
        <strain evidence="2 3">NCTC10713</strain>
    </source>
</reference>
<evidence type="ECO:0000313" key="3">
    <source>
        <dbReference type="Proteomes" id="UP000278419"/>
    </source>
</evidence>
<evidence type="ECO:0000313" key="2">
    <source>
        <dbReference type="EMBL" id="VED98964.1"/>
    </source>
</evidence>
<dbReference type="EMBL" id="LR134283">
    <property type="protein sequence ID" value="VED98964.1"/>
    <property type="molecule type" value="Genomic_DNA"/>
</dbReference>